<dbReference type="Gene3D" id="3.30.530.20">
    <property type="match status" value="1"/>
</dbReference>
<dbReference type="RefSeq" id="WP_013884993.1">
    <property type="nucleotide sequence ID" value="NC_015671.1"/>
</dbReference>
<dbReference type="KEGG" id="cga:Celgi_2984"/>
<dbReference type="InterPro" id="IPR023393">
    <property type="entry name" value="START-like_dom_sf"/>
</dbReference>
<evidence type="ECO:0000259" key="2">
    <source>
        <dbReference type="Pfam" id="PF08327"/>
    </source>
</evidence>
<gene>
    <name evidence="3" type="ordered locus">Celgi_2984</name>
</gene>
<dbReference type="CDD" id="cd07814">
    <property type="entry name" value="SRPBCC_CalC_Aha1-like"/>
    <property type="match status" value="1"/>
</dbReference>
<evidence type="ECO:0000313" key="4">
    <source>
        <dbReference type="Proteomes" id="UP000000485"/>
    </source>
</evidence>
<feature type="domain" description="Activator of Hsp90 ATPase homologue 1/2-like C-terminal" evidence="2">
    <location>
        <begin position="20"/>
        <end position="146"/>
    </location>
</feature>
<dbReference type="AlphaFoldDB" id="F8A6I8"/>
<dbReference type="eggNOG" id="COG3832">
    <property type="taxonomic scope" value="Bacteria"/>
</dbReference>
<keyword evidence="4" id="KW-1185">Reference proteome</keyword>
<dbReference type="STRING" id="593907.Celgi_2984"/>
<dbReference type="InterPro" id="IPR013538">
    <property type="entry name" value="ASHA1/2-like_C"/>
</dbReference>
<reference evidence="4" key="1">
    <citation type="submission" date="2011-04" db="EMBL/GenBank/DDBJ databases">
        <title>Complete sequence of Cellvibrio gilvus ATCC 13127.</title>
        <authorList>
            <person name="Lucas S."/>
            <person name="Han J."/>
            <person name="Lapidus A."/>
            <person name="Cheng J.-F."/>
            <person name="Goodwin L."/>
            <person name="Pitluck S."/>
            <person name="Peters L."/>
            <person name="Munk A."/>
            <person name="Detter J.C."/>
            <person name="Han C."/>
            <person name="Tapia R."/>
            <person name="Land M."/>
            <person name="Hauser L."/>
            <person name="Kyrpides N."/>
            <person name="Ivanova N."/>
            <person name="Ovchinnikova G."/>
            <person name="Pagani I."/>
            <person name="Mead D."/>
            <person name="Brumm P."/>
            <person name="Woyke T."/>
        </authorList>
    </citation>
    <scope>NUCLEOTIDE SEQUENCE [LARGE SCALE GENOMIC DNA]</scope>
    <source>
        <strain evidence="4">ATCC 13127 / NRRL B-14078</strain>
    </source>
</reference>
<organism evidence="3 4">
    <name type="scientific">Cellulomonas gilvus (strain ATCC 13127 / NRRL B-14078)</name>
    <name type="common">Cellvibrio gilvus</name>
    <dbReference type="NCBI Taxonomy" id="593907"/>
    <lineage>
        <taxon>Bacteria</taxon>
        <taxon>Bacillati</taxon>
        <taxon>Actinomycetota</taxon>
        <taxon>Actinomycetes</taxon>
        <taxon>Micrococcales</taxon>
        <taxon>Cellulomonadaceae</taxon>
        <taxon>Cellulomonas</taxon>
    </lineage>
</organism>
<proteinExistence type="inferred from homology"/>
<dbReference type="Proteomes" id="UP000000485">
    <property type="component" value="Chromosome"/>
</dbReference>
<dbReference type="Pfam" id="PF08327">
    <property type="entry name" value="AHSA1"/>
    <property type="match status" value="1"/>
</dbReference>
<dbReference type="OrthoDB" id="8417725at2"/>
<accession>F8A6I8</accession>
<sequence>MTTAPTVPYRLTFSVEVPGTPEQVWHAIATGAGMSAWFLPTRIEEREGGALHISMGPGMGSDGHVTQWEPPRRLTYQEDWAALMGQEPDAVSPLTSEFLVEARSGGTCVVHVTSSGFGRGAAWEQEFWDDMGPGWMPYFDNLRLYLTQFPGQDATLLEATATHPGDDATLWSALRAALPLGDEGTPAALRGGMTGTVERVGERQALVRLTGPVPGMLNAYAHAMGDGQAAVGVRAYLFSAEAAEHVEREQPAWQSWLEDLPRPS</sequence>
<dbReference type="EMBL" id="CP002665">
    <property type="protein sequence ID" value="AEI13476.1"/>
    <property type="molecule type" value="Genomic_DNA"/>
</dbReference>
<comment type="similarity">
    <text evidence="1">Belongs to the AHA1 family.</text>
</comment>
<protein>
    <submittedName>
        <fullName evidence="3">Activator of Hsp90 ATPase 1 family protein</fullName>
    </submittedName>
</protein>
<name>F8A6I8_CELGA</name>
<dbReference type="SUPFAM" id="SSF55961">
    <property type="entry name" value="Bet v1-like"/>
    <property type="match status" value="1"/>
</dbReference>
<evidence type="ECO:0000256" key="1">
    <source>
        <dbReference type="ARBA" id="ARBA00006817"/>
    </source>
</evidence>
<dbReference type="HOGENOM" id="CLU_084739_0_0_11"/>
<evidence type="ECO:0000313" key="3">
    <source>
        <dbReference type="EMBL" id="AEI13476.1"/>
    </source>
</evidence>